<feature type="domain" description="Response regulatory" evidence="2">
    <location>
        <begin position="1"/>
        <end position="54"/>
    </location>
</feature>
<dbReference type="SUPFAM" id="SSF52172">
    <property type="entry name" value="CheY-like"/>
    <property type="match status" value="1"/>
</dbReference>
<dbReference type="EMBL" id="BARW01028441">
    <property type="protein sequence ID" value="GAJ12949.1"/>
    <property type="molecule type" value="Genomic_DNA"/>
</dbReference>
<organism evidence="3">
    <name type="scientific">marine sediment metagenome</name>
    <dbReference type="NCBI Taxonomy" id="412755"/>
    <lineage>
        <taxon>unclassified sequences</taxon>
        <taxon>metagenomes</taxon>
        <taxon>ecological metagenomes</taxon>
    </lineage>
</organism>
<sequence length="88" mass="9996">LLKNNEETRLIPIIMITAVHEQEEKLKAIDAGVNDFLNKPINIPELRARVKSLLRMKHLNDLLDRSDLGSEKNTVVPLSRSLSILKVD</sequence>
<evidence type="ECO:0000259" key="2">
    <source>
        <dbReference type="PROSITE" id="PS50110"/>
    </source>
</evidence>
<dbReference type="InterPro" id="IPR011006">
    <property type="entry name" value="CheY-like_superfamily"/>
</dbReference>
<dbReference type="Gene3D" id="3.40.50.2300">
    <property type="match status" value="1"/>
</dbReference>
<comment type="caution">
    <text evidence="3">The sequence shown here is derived from an EMBL/GenBank/DDBJ whole genome shotgun (WGS) entry which is preliminary data.</text>
</comment>
<evidence type="ECO:0000256" key="1">
    <source>
        <dbReference type="ARBA" id="ARBA00022553"/>
    </source>
</evidence>
<accession>X1U644</accession>
<dbReference type="InterPro" id="IPR001789">
    <property type="entry name" value="Sig_transdc_resp-reg_receiver"/>
</dbReference>
<proteinExistence type="predicted"/>
<dbReference type="GO" id="GO:0000155">
    <property type="term" value="F:phosphorelay sensor kinase activity"/>
    <property type="evidence" value="ECO:0007669"/>
    <property type="project" value="TreeGrafter"/>
</dbReference>
<reference evidence="3" key="1">
    <citation type="journal article" date="2014" name="Front. Microbiol.">
        <title>High frequency of phylogenetically diverse reductive dehalogenase-homologous genes in deep subseafloor sedimentary metagenomes.</title>
        <authorList>
            <person name="Kawai M."/>
            <person name="Futagami T."/>
            <person name="Toyoda A."/>
            <person name="Takaki Y."/>
            <person name="Nishi S."/>
            <person name="Hori S."/>
            <person name="Arai W."/>
            <person name="Tsubouchi T."/>
            <person name="Morono Y."/>
            <person name="Uchiyama I."/>
            <person name="Ito T."/>
            <person name="Fujiyama A."/>
            <person name="Inagaki F."/>
            <person name="Takami H."/>
        </authorList>
    </citation>
    <scope>NUCLEOTIDE SEQUENCE</scope>
    <source>
        <strain evidence="3">Expedition CK06-06</strain>
    </source>
</reference>
<dbReference type="PANTHER" id="PTHR43547">
    <property type="entry name" value="TWO-COMPONENT HISTIDINE KINASE"/>
    <property type="match status" value="1"/>
</dbReference>
<dbReference type="PROSITE" id="PS50110">
    <property type="entry name" value="RESPONSE_REGULATORY"/>
    <property type="match status" value="1"/>
</dbReference>
<keyword evidence="1" id="KW-0597">Phosphoprotein</keyword>
<protein>
    <recommendedName>
        <fullName evidence="2">Response regulatory domain-containing protein</fullName>
    </recommendedName>
</protein>
<dbReference type="AlphaFoldDB" id="X1U644"/>
<dbReference type="Pfam" id="PF00072">
    <property type="entry name" value="Response_reg"/>
    <property type="match status" value="1"/>
</dbReference>
<feature type="non-terminal residue" evidence="3">
    <location>
        <position position="1"/>
    </location>
</feature>
<evidence type="ECO:0000313" key="3">
    <source>
        <dbReference type="EMBL" id="GAJ12949.1"/>
    </source>
</evidence>
<gene>
    <name evidence="3" type="ORF">S12H4_45915</name>
</gene>
<name>X1U644_9ZZZZ</name>
<dbReference type="PANTHER" id="PTHR43547:SF2">
    <property type="entry name" value="HYBRID SIGNAL TRANSDUCTION HISTIDINE KINASE C"/>
    <property type="match status" value="1"/>
</dbReference>